<dbReference type="AlphaFoldDB" id="A0A3M2LU95"/>
<feature type="region of interest" description="Disordered" evidence="6">
    <location>
        <begin position="321"/>
        <end position="358"/>
    </location>
</feature>
<name>A0A3M2LU95_9ACTN</name>
<keyword evidence="9" id="KW-1185">Reference proteome</keyword>
<dbReference type="GO" id="GO:0008237">
    <property type="term" value="F:metallopeptidase activity"/>
    <property type="evidence" value="ECO:0007669"/>
    <property type="project" value="UniProtKB-KW"/>
</dbReference>
<accession>A0A3M2LU95</accession>
<evidence type="ECO:0000256" key="6">
    <source>
        <dbReference type="SAM" id="MobiDB-lite"/>
    </source>
</evidence>
<keyword evidence="3" id="KW-0378">Hydrolase</keyword>
<gene>
    <name evidence="8" type="ORF">EBN88_11745</name>
</gene>
<feature type="region of interest" description="Disordered" evidence="6">
    <location>
        <begin position="399"/>
        <end position="457"/>
    </location>
</feature>
<feature type="region of interest" description="Disordered" evidence="6">
    <location>
        <begin position="167"/>
        <end position="219"/>
    </location>
</feature>
<dbReference type="Pfam" id="PF07504">
    <property type="entry name" value="FTP"/>
    <property type="match status" value="1"/>
</dbReference>
<sequence>MTETDESHEETRRRWPAVTAVTASVVLLTGALYGVGLAGDGGRADEGDAAGEPLTLDAGSGAGHVASEELTVFPAERSALPGPLVLSEDPPSTPESAAVYRFDDAGVDADRVAALAADLGLAGEPEAAGGSWSVVGTPEGTRRGALLVADEAPGHWFYSLDGAVSDGGEVAERPADPGIAPGEPDPSGSLPEENADTDDPDASVSSDEMPPADQPPAVSEEVALQAAEPLLSALDLGDGAVDASTVAGPHRLVVAEPVVDGLPVAGMDLVAAVGPDGEVVSASGTLGVPSAGEERAVTDALAALERINEAADTAAARDIGRPCLQQPEPGALPEAEGVEPALPDLPCDGQPDAGEPMPATVELGLSLERSAGEPLLVPAWIFRADGADGQRHVVGEPAVEHTVSSASADSSGDAGDGASGELGADGDASDARPGDAGAGEDGAEGTDEVAPSEPVEQPTAGLWVADHSPEATTLTVHFWAGVCDTYEVTATESEDEVVLGVEATNPGSDEVCIMLAEQQSGEVTLQAPVGDRRLVDEQGRTVAAH</sequence>
<keyword evidence="4" id="KW-0862">Zinc</keyword>
<proteinExistence type="predicted"/>
<dbReference type="RefSeq" id="WP_122183781.1">
    <property type="nucleotide sequence ID" value="NZ_RFFJ01000050.1"/>
</dbReference>
<evidence type="ECO:0000259" key="7">
    <source>
        <dbReference type="Pfam" id="PF07504"/>
    </source>
</evidence>
<evidence type="ECO:0000256" key="5">
    <source>
        <dbReference type="ARBA" id="ARBA00023049"/>
    </source>
</evidence>
<dbReference type="InterPro" id="IPR011096">
    <property type="entry name" value="FTP_domain"/>
</dbReference>
<keyword evidence="2" id="KW-0479">Metal-binding</keyword>
<evidence type="ECO:0000313" key="9">
    <source>
        <dbReference type="Proteomes" id="UP000278673"/>
    </source>
</evidence>
<organism evidence="8 9">
    <name type="scientific">Streptomyces triticirhizae</name>
    <dbReference type="NCBI Taxonomy" id="2483353"/>
    <lineage>
        <taxon>Bacteria</taxon>
        <taxon>Bacillati</taxon>
        <taxon>Actinomycetota</taxon>
        <taxon>Actinomycetes</taxon>
        <taxon>Kitasatosporales</taxon>
        <taxon>Streptomycetaceae</taxon>
        <taxon>Streptomyces</taxon>
    </lineage>
</organism>
<comment type="caution">
    <text evidence="8">The sequence shown here is derived from an EMBL/GenBank/DDBJ whole genome shotgun (WGS) entry which is preliminary data.</text>
</comment>
<dbReference type="EMBL" id="RFFJ01000050">
    <property type="protein sequence ID" value="RMI41044.1"/>
    <property type="molecule type" value="Genomic_DNA"/>
</dbReference>
<protein>
    <recommendedName>
        <fullName evidence="7">FTP domain-containing protein</fullName>
    </recommendedName>
</protein>
<feature type="domain" description="FTP" evidence="7">
    <location>
        <begin position="256"/>
        <end position="285"/>
    </location>
</feature>
<evidence type="ECO:0000256" key="4">
    <source>
        <dbReference type="ARBA" id="ARBA00022833"/>
    </source>
</evidence>
<keyword evidence="5" id="KW-0482">Metalloprotease</keyword>
<evidence type="ECO:0000256" key="3">
    <source>
        <dbReference type="ARBA" id="ARBA00022801"/>
    </source>
</evidence>
<keyword evidence="1" id="KW-0645">Protease</keyword>
<reference evidence="8 9" key="1">
    <citation type="submission" date="2018-10" db="EMBL/GenBank/DDBJ databases">
        <title>Isolation, diversity and antifungal activity of actinobacteria from wheat.</title>
        <authorList>
            <person name="Han C."/>
        </authorList>
    </citation>
    <scope>NUCLEOTIDE SEQUENCE [LARGE SCALE GENOMIC DNA]</scope>
    <source>
        <strain evidence="8 9">NEAU-YY642</strain>
    </source>
</reference>
<dbReference type="Proteomes" id="UP000278673">
    <property type="component" value="Unassembled WGS sequence"/>
</dbReference>
<evidence type="ECO:0000256" key="1">
    <source>
        <dbReference type="ARBA" id="ARBA00022670"/>
    </source>
</evidence>
<evidence type="ECO:0000313" key="8">
    <source>
        <dbReference type="EMBL" id="RMI41044.1"/>
    </source>
</evidence>
<evidence type="ECO:0000256" key="2">
    <source>
        <dbReference type="ARBA" id="ARBA00022723"/>
    </source>
</evidence>
<feature type="compositionally biased region" description="Low complexity" evidence="6">
    <location>
        <begin position="404"/>
        <end position="413"/>
    </location>
</feature>
<dbReference type="GO" id="GO:0046872">
    <property type="term" value="F:metal ion binding"/>
    <property type="evidence" value="ECO:0007669"/>
    <property type="project" value="UniProtKB-KW"/>
</dbReference>
<dbReference type="GO" id="GO:0006508">
    <property type="term" value="P:proteolysis"/>
    <property type="evidence" value="ECO:0007669"/>
    <property type="project" value="UniProtKB-KW"/>
</dbReference>